<feature type="chain" id="PRO_5024453970" description="Sulfhydryl oxidase" evidence="11">
    <location>
        <begin position="22"/>
        <end position="588"/>
    </location>
</feature>
<keyword evidence="10" id="KW-0472">Membrane</keyword>
<comment type="similarity">
    <text evidence="2">Belongs to the quiescin-sulfhydryl oxidase (QSOX) family.</text>
</comment>
<proteinExistence type="inferred from homology"/>
<dbReference type="InterPro" id="IPR042568">
    <property type="entry name" value="QSOX_FAD-bd_sf"/>
</dbReference>
<keyword evidence="3 10" id="KW-0285">Flavoprotein</keyword>
<feature type="domain" description="ERV/ALR sulfhydryl oxidase" evidence="12">
    <location>
        <begin position="342"/>
        <end position="472"/>
    </location>
</feature>
<evidence type="ECO:0000256" key="11">
    <source>
        <dbReference type="SAM" id="SignalP"/>
    </source>
</evidence>
<dbReference type="Pfam" id="PF18371">
    <property type="entry name" value="FAD_SOX"/>
    <property type="match status" value="1"/>
</dbReference>
<evidence type="ECO:0000313" key="14">
    <source>
        <dbReference type="WBParaSite" id="MCU_004807-RC"/>
    </source>
</evidence>
<dbReference type="Pfam" id="PF00085">
    <property type="entry name" value="Thioredoxin"/>
    <property type="match status" value="1"/>
</dbReference>
<evidence type="ECO:0000256" key="3">
    <source>
        <dbReference type="ARBA" id="ARBA00022630"/>
    </source>
</evidence>
<evidence type="ECO:0000256" key="8">
    <source>
        <dbReference type="ARBA" id="ARBA00023180"/>
    </source>
</evidence>
<dbReference type="GO" id="GO:0016971">
    <property type="term" value="F:flavin-dependent sulfhydryl oxidase activity"/>
    <property type="evidence" value="ECO:0007669"/>
    <property type="project" value="InterPro"/>
</dbReference>
<dbReference type="InterPro" id="IPR036249">
    <property type="entry name" value="Thioredoxin-like_sf"/>
</dbReference>
<keyword evidence="10" id="KW-0812">Transmembrane</keyword>
<evidence type="ECO:0000259" key="13">
    <source>
        <dbReference type="PROSITE" id="PS51352"/>
    </source>
</evidence>
<dbReference type="PROSITE" id="PS51352">
    <property type="entry name" value="THIOREDOXIN_2"/>
    <property type="match status" value="1"/>
</dbReference>
<feature type="domain" description="Thioredoxin" evidence="13">
    <location>
        <begin position="13"/>
        <end position="138"/>
    </location>
</feature>
<keyword evidence="8" id="KW-0325">Glycoprotein</keyword>
<dbReference type="SUPFAM" id="SSF69000">
    <property type="entry name" value="FAD-dependent thiol oxidase"/>
    <property type="match status" value="1"/>
</dbReference>
<dbReference type="PANTHER" id="PTHR22897">
    <property type="entry name" value="QUIESCIN Q6-RELATED SULFHYDRYL OXIDASE"/>
    <property type="match status" value="1"/>
</dbReference>
<sequence>MVQSLLPVFLCIVISNAGVYAASLYKSDGQIMVLTSKNFSDFVQAQPTLVQFYLHSCGACQNYVPIFKRIIKSVAGWQWAFRTAVVDCADPLNEKLIEEHNISSFPTFLFFLKGTAPVRVNKMFDEDAFRKKIAGILVEEQQHNRLIPGQEIPDAVTISGPDARIIAMIILDFQMNSSVILRSQISEDSQFRLVDRTGKVAFTSSDEDAFRHFLTKNYVTVHKEQPLQDSPGLSNPAENQTSPVAYSMPVYAADIIASLQYLLVRDVGIKATIKGSDLDALKEFMAVVSKYLNLGRRYNEDVAYLRKHIEGMSEITRKEWHELVAGLNISTDQVQHIACRGSKPYLRGYPCGLWIMFHSMSVNRFLQSKKPEPKAPIAHALNRFVPRFFSCSYCAYHFARLTSNVRLSHEDVYPDSLNEEPPFPLVVPDPSSLPAAPKSSRDEVLWLNTVHNLVNKRLSGNPSEDPAAPKVVFPSPEQCRACWSPAAQAKLKRDKFSATPDKTDELLAYLVHHYRPSSWRWDGISVSFEDVSQWKLVQQPIDAFSTSDMVLVGVISVCCAAALVVLFALICCRWRFSKREHTPLPTSA</sequence>
<dbReference type="InterPro" id="IPR039798">
    <property type="entry name" value="Sulfhydryl_oxidase"/>
</dbReference>
<dbReference type="PROSITE" id="PS51324">
    <property type="entry name" value="ERV_ALR"/>
    <property type="match status" value="1"/>
</dbReference>
<dbReference type="Gene3D" id="1.20.120.1960">
    <property type="entry name" value="QSOX sulfhydryl oxidase domain"/>
    <property type="match status" value="1"/>
</dbReference>
<feature type="signal peptide" evidence="11">
    <location>
        <begin position="1"/>
        <end position="21"/>
    </location>
</feature>
<dbReference type="InterPro" id="IPR013766">
    <property type="entry name" value="Thioredoxin_domain"/>
</dbReference>
<feature type="transmembrane region" description="Helical" evidence="10">
    <location>
        <begin position="549"/>
        <end position="572"/>
    </location>
</feature>
<keyword evidence="10" id="KW-1133">Transmembrane helix</keyword>
<name>A0A5K3F489_MESCO</name>
<dbReference type="GO" id="GO:0000139">
    <property type="term" value="C:Golgi membrane"/>
    <property type="evidence" value="ECO:0007669"/>
    <property type="project" value="TreeGrafter"/>
</dbReference>
<organism evidence="14">
    <name type="scientific">Mesocestoides corti</name>
    <name type="common">Flatworm</name>
    <dbReference type="NCBI Taxonomy" id="53468"/>
    <lineage>
        <taxon>Eukaryota</taxon>
        <taxon>Metazoa</taxon>
        <taxon>Spiralia</taxon>
        <taxon>Lophotrochozoa</taxon>
        <taxon>Platyhelminthes</taxon>
        <taxon>Cestoda</taxon>
        <taxon>Eucestoda</taxon>
        <taxon>Cyclophyllidea</taxon>
        <taxon>Mesocestoididae</taxon>
        <taxon>Mesocestoides</taxon>
    </lineage>
</organism>
<evidence type="ECO:0000256" key="2">
    <source>
        <dbReference type="ARBA" id="ARBA00006041"/>
    </source>
</evidence>
<dbReference type="InterPro" id="IPR040986">
    <property type="entry name" value="QSOX_FAD-bd_dom"/>
</dbReference>
<dbReference type="GO" id="GO:0005615">
    <property type="term" value="C:extracellular space"/>
    <property type="evidence" value="ECO:0007669"/>
    <property type="project" value="TreeGrafter"/>
</dbReference>
<dbReference type="InterPro" id="IPR036774">
    <property type="entry name" value="ERV/ALR_sulphydryl_oxid_sf"/>
</dbReference>
<protein>
    <recommendedName>
        <fullName evidence="10">Sulfhydryl oxidase</fullName>
        <ecNumber evidence="10">1.8.3.2</ecNumber>
    </recommendedName>
</protein>
<reference evidence="14" key="1">
    <citation type="submission" date="2019-11" db="UniProtKB">
        <authorList>
            <consortium name="WormBaseParasite"/>
        </authorList>
    </citation>
    <scope>IDENTIFICATION</scope>
</reference>
<dbReference type="AlphaFoldDB" id="A0A5K3F489"/>
<evidence type="ECO:0000256" key="6">
    <source>
        <dbReference type="ARBA" id="ARBA00023002"/>
    </source>
</evidence>
<evidence type="ECO:0000256" key="7">
    <source>
        <dbReference type="ARBA" id="ARBA00023157"/>
    </source>
</evidence>
<dbReference type="EC" id="1.8.3.2" evidence="10"/>
<evidence type="ECO:0000256" key="9">
    <source>
        <dbReference type="ARBA" id="ARBA00048864"/>
    </source>
</evidence>
<accession>A0A5K3F489</accession>
<dbReference type="SUPFAM" id="SSF52833">
    <property type="entry name" value="Thioredoxin-like"/>
    <property type="match status" value="1"/>
</dbReference>
<evidence type="ECO:0000256" key="10">
    <source>
        <dbReference type="RuleBase" id="RU371123"/>
    </source>
</evidence>
<dbReference type="Pfam" id="PF04777">
    <property type="entry name" value="Evr1_Alr"/>
    <property type="match status" value="1"/>
</dbReference>
<dbReference type="Gene3D" id="1.20.120.310">
    <property type="entry name" value="ERV/ALR sulfhydryl oxidase domain"/>
    <property type="match status" value="1"/>
</dbReference>
<evidence type="ECO:0000259" key="12">
    <source>
        <dbReference type="PROSITE" id="PS51324"/>
    </source>
</evidence>
<evidence type="ECO:0000256" key="5">
    <source>
        <dbReference type="ARBA" id="ARBA00022827"/>
    </source>
</evidence>
<keyword evidence="5 10" id="KW-0274">FAD</keyword>
<dbReference type="GO" id="GO:0003756">
    <property type="term" value="F:protein disulfide isomerase activity"/>
    <property type="evidence" value="ECO:0007669"/>
    <property type="project" value="TreeGrafter"/>
</dbReference>
<dbReference type="Gene3D" id="3.40.30.10">
    <property type="entry name" value="Glutaredoxin"/>
    <property type="match status" value="1"/>
</dbReference>
<evidence type="ECO:0000256" key="1">
    <source>
        <dbReference type="ARBA" id="ARBA00001974"/>
    </source>
</evidence>
<keyword evidence="7" id="KW-1015">Disulfide bond</keyword>
<comment type="catalytic activity">
    <reaction evidence="9 10">
        <text>2 R'C(R)SH + O2 = R'C(R)S-S(R)CR' + H2O2</text>
        <dbReference type="Rhea" id="RHEA:17357"/>
        <dbReference type="ChEBI" id="CHEBI:15379"/>
        <dbReference type="ChEBI" id="CHEBI:16240"/>
        <dbReference type="ChEBI" id="CHEBI:16520"/>
        <dbReference type="ChEBI" id="CHEBI:17412"/>
        <dbReference type="EC" id="1.8.3.2"/>
    </reaction>
</comment>
<dbReference type="InterPro" id="IPR017905">
    <property type="entry name" value="ERV/ALR_sulphydryl_oxidase"/>
</dbReference>
<dbReference type="GO" id="GO:0006457">
    <property type="term" value="P:protein folding"/>
    <property type="evidence" value="ECO:0007669"/>
    <property type="project" value="TreeGrafter"/>
</dbReference>
<evidence type="ECO:0000256" key="4">
    <source>
        <dbReference type="ARBA" id="ARBA00022729"/>
    </source>
</evidence>
<comment type="cofactor">
    <cofactor evidence="1 10">
        <name>FAD</name>
        <dbReference type="ChEBI" id="CHEBI:57692"/>
    </cofactor>
</comment>
<keyword evidence="4 11" id="KW-0732">Signal</keyword>
<dbReference type="WBParaSite" id="MCU_004807-RC">
    <property type="protein sequence ID" value="MCU_004807-RC"/>
    <property type="gene ID" value="MCU_004807"/>
</dbReference>
<dbReference type="PANTHER" id="PTHR22897:SF8">
    <property type="entry name" value="SULFHYDRYL OXIDASE"/>
    <property type="match status" value="1"/>
</dbReference>
<keyword evidence="6 10" id="KW-0560">Oxidoreductase</keyword>